<dbReference type="AlphaFoldDB" id="A0A2S6HBT9"/>
<dbReference type="EMBL" id="PTIZ01000007">
    <property type="protein sequence ID" value="PPK74881.1"/>
    <property type="molecule type" value="Genomic_DNA"/>
</dbReference>
<proteinExistence type="predicted"/>
<reference evidence="2 3" key="1">
    <citation type="submission" date="2018-02" db="EMBL/GenBank/DDBJ databases">
        <title>Subsurface microbial communities from deep shales in Ohio and West Virginia, USA.</title>
        <authorList>
            <person name="Wrighton K."/>
        </authorList>
    </citation>
    <scope>NUCLEOTIDE SEQUENCE [LARGE SCALE GENOMIC DNA]</scope>
    <source>
        <strain evidence="2 3">OWC-DMM</strain>
    </source>
</reference>
<feature type="transmembrane region" description="Helical" evidence="1">
    <location>
        <begin position="137"/>
        <end position="154"/>
    </location>
</feature>
<name>A0A2S6HBT9_9GAMM</name>
<sequence>MGWFKTQTSILAIVLAWVFAAWGYLYYQHNQMISQPMSSMWMPPSEPLAWRFIDFALVYFMWAVMMAAMMLPSAIPMILAFVRVCRQQNKATYKLTYLFTSAYLGIWLLFSGALTLLQWQMYGLAWLSPMMDNQNSISAAGILFLAGFYQFMPIKNACLTHCKTPMGFLLNEWQDGSAGAFNMGLKHGAYCVGCCWAQMLIMFVVGVMNLLGMALITLLVIAEKTMPLQSQLICKAVGAAFVAWGVALLIA</sequence>
<accession>A0A2S6HBT9</accession>
<organism evidence="2 3">
    <name type="scientific">Methylobacter tundripaludum</name>
    <dbReference type="NCBI Taxonomy" id="173365"/>
    <lineage>
        <taxon>Bacteria</taxon>
        <taxon>Pseudomonadati</taxon>
        <taxon>Pseudomonadota</taxon>
        <taxon>Gammaproteobacteria</taxon>
        <taxon>Methylococcales</taxon>
        <taxon>Methylococcaceae</taxon>
        <taxon>Methylobacter</taxon>
    </lineage>
</organism>
<evidence type="ECO:0000313" key="3">
    <source>
        <dbReference type="Proteomes" id="UP000240010"/>
    </source>
</evidence>
<comment type="caution">
    <text evidence="2">The sequence shown here is derived from an EMBL/GenBank/DDBJ whole genome shotgun (WGS) entry which is preliminary data.</text>
</comment>
<feature type="transmembrane region" description="Helical" evidence="1">
    <location>
        <begin position="48"/>
        <end position="75"/>
    </location>
</feature>
<gene>
    <name evidence="2" type="ORF">B0F87_107124</name>
</gene>
<dbReference type="RefSeq" id="WP_104429406.1">
    <property type="nucleotide sequence ID" value="NZ_PTIZ01000007.1"/>
</dbReference>
<feature type="transmembrane region" description="Helical" evidence="1">
    <location>
        <begin position="232"/>
        <end position="250"/>
    </location>
</feature>
<dbReference type="Proteomes" id="UP000240010">
    <property type="component" value="Unassembled WGS sequence"/>
</dbReference>
<protein>
    <submittedName>
        <fullName evidence="2">Putative metal-binding membrane protein</fullName>
    </submittedName>
</protein>
<feature type="transmembrane region" description="Helical" evidence="1">
    <location>
        <begin position="95"/>
        <end position="117"/>
    </location>
</feature>
<evidence type="ECO:0000256" key="1">
    <source>
        <dbReference type="SAM" id="Phobius"/>
    </source>
</evidence>
<keyword evidence="1" id="KW-0812">Transmembrane</keyword>
<dbReference type="InterPro" id="IPR018688">
    <property type="entry name" value="PpoB2-like"/>
</dbReference>
<dbReference type="Pfam" id="PF09948">
    <property type="entry name" value="PpoB2"/>
    <property type="match status" value="1"/>
</dbReference>
<feature type="transmembrane region" description="Helical" evidence="1">
    <location>
        <begin position="6"/>
        <end position="27"/>
    </location>
</feature>
<keyword evidence="1" id="KW-1133">Transmembrane helix</keyword>
<feature type="transmembrane region" description="Helical" evidence="1">
    <location>
        <begin position="196"/>
        <end position="220"/>
    </location>
</feature>
<keyword evidence="1" id="KW-0472">Membrane</keyword>
<evidence type="ECO:0000313" key="2">
    <source>
        <dbReference type="EMBL" id="PPK74881.1"/>
    </source>
</evidence>